<organism evidence="2 3">
    <name type="scientific">Yarrowia lipolytica</name>
    <name type="common">Candida lipolytica</name>
    <dbReference type="NCBI Taxonomy" id="4952"/>
    <lineage>
        <taxon>Eukaryota</taxon>
        <taxon>Fungi</taxon>
        <taxon>Dikarya</taxon>
        <taxon>Ascomycota</taxon>
        <taxon>Saccharomycotina</taxon>
        <taxon>Dipodascomycetes</taxon>
        <taxon>Dipodascales</taxon>
        <taxon>Dipodascales incertae sedis</taxon>
        <taxon>Yarrowia</taxon>
    </lineage>
</organism>
<feature type="compositionally biased region" description="Low complexity" evidence="1">
    <location>
        <begin position="397"/>
        <end position="406"/>
    </location>
</feature>
<feature type="compositionally biased region" description="Polar residues" evidence="1">
    <location>
        <begin position="338"/>
        <end position="350"/>
    </location>
</feature>
<reference evidence="2 3" key="1">
    <citation type="journal article" date="2016" name="PLoS ONE">
        <title>Sequence Assembly of Yarrowia lipolytica Strain W29/CLIB89 Shows Transposable Element Diversity.</title>
        <authorList>
            <person name="Magnan C."/>
            <person name="Yu J."/>
            <person name="Chang I."/>
            <person name="Jahn E."/>
            <person name="Kanomata Y."/>
            <person name="Wu J."/>
            <person name="Zeller M."/>
            <person name="Oakes M."/>
            <person name="Baldi P."/>
            <person name="Sandmeyer S."/>
        </authorList>
    </citation>
    <scope>NUCLEOTIDE SEQUENCE [LARGE SCALE GENOMIC DNA]</scope>
    <source>
        <strain evidence="3">CLIB89(W29)</strain>
    </source>
</reference>
<feature type="compositionally biased region" description="Polar residues" evidence="1">
    <location>
        <begin position="135"/>
        <end position="147"/>
    </location>
</feature>
<dbReference type="KEGG" id="yli:2907554"/>
<proteinExistence type="predicted"/>
<dbReference type="GeneID" id="2907554"/>
<dbReference type="GO" id="GO:0003677">
    <property type="term" value="F:DNA binding"/>
    <property type="evidence" value="ECO:0007669"/>
    <property type="project" value="TreeGrafter"/>
</dbReference>
<dbReference type="AlphaFoldDB" id="A0A1D8N8F1"/>
<feature type="region of interest" description="Disordered" evidence="1">
    <location>
        <begin position="89"/>
        <end position="154"/>
    </location>
</feature>
<dbReference type="InterPro" id="IPR018608">
    <property type="entry name" value="Gti1/Pac2"/>
</dbReference>
<gene>
    <name evidence="2" type="ORF">YALI1_B23708g</name>
</gene>
<dbReference type="VEuPathDB" id="FungiDB:YALI0_B18282g"/>
<feature type="compositionally biased region" description="Gly residues" evidence="1">
    <location>
        <begin position="114"/>
        <end position="130"/>
    </location>
</feature>
<dbReference type="PANTHER" id="PTHR28027:SF2">
    <property type="entry name" value="TRANSCRIPTIONAL REGULATOR MIT1"/>
    <property type="match status" value="1"/>
</dbReference>
<protein>
    <recommendedName>
        <fullName evidence="4">Gti1/Pac2 family-domain-containing protein</fullName>
    </recommendedName>
</protein>
<dbReference type="VEuPathDB" id="FungiDB:YALI1_B23708g"/>
<name>A0A1D8N8F1_YARLL</name>
<accession>A0A1D8N8F1</accession>
<dbReference type="EMBL" id="CP017554">
    <property type="protein sequence ID" value="AOW01879.1"/>
    <property type="molecule type" value="Genomic_DNA"/>
</dbReference>
<feature type="region of interest" description="Disordered" evidence="1">
    <location>
        <begin position="389"/>
        <end position="516"/>
    </location>
</feature>
<evidence type="ECO:0000256" key="1">
    <source>
        <dbReference type="SAM" id="MobiDB-lite"/>
    </source>
</evidence>
<evidence type="ECO:0000313" key="2">
    <source>
        <dbReference type="EMBL" id="AOW01879.1"/>
    </source>
</evidence>
<feature type="compositionally biased region" description="Low complexity" evidence="1">
    <location>
        <begin position="425"/>
        <end position="440"/>
    </location>
</feature>
<dbReference type="PANTHER" id="PTHR28027">
    <property type="entry name" value="TRANSCRIPTIONAL REGULATOR MIT1"/>
    <property type="match status" value="1"/>
</dbReference>
<feature type="region of interest" description="Disordered" evidence="1">
    <location>
        <begin position="311"/>
        <end position="367"/>
    </location>
</feature>
<evidence type="ECO:0008006" key="4">
    <source>
        <dbReference type="Google" id="ProtNLM"/>
    </source>
</evidence>
<evidence type="ECO:0000313" key="3">
    <source>
        <dbReference type="Proteomes" id="UP000182444"/>
    </source>
</evidence>
<feature type="compositionally biased region" description="Polar residues" evidence="1">
    <location>
        <begin position="479"/>
        <end position="492"/>
    </location>
</feature>
<dbReference type="Proteomes" id="UP000182444">
    <property type="component" value="Chromosome 1B"/>
</dbReference>
<dbReference type="RefSeq" id="XP_501050.3">
    <property type="nucleotide sequence ID" value="XM_501050.4"/>
</dbReference>
<dbReference type="Pfam" id="PF09729">
    <property type="entry name" value="Gti1_Pac2"/>
    <property type="match status" value="1"/>
</dbReference>
<dbReference type="eggNOG" id="KOG4476">
    <property type="taxonomic scope" value="Eukaryota"/>
</dbReference>
<sequence length="516" mass="53913">MSIQPTFNGYVGTIHDALLLFQATINGLLMPVSRRPHDRERAGIIKSGAVFIFSEQGAGIKRWTDGISWSPSRILGNFLVYRQLEKPFGPGEKKRAAKKTKIEDSSPTLPSPGGARGGNGGAAGGAGAPGAPGQTRYNPYPGQNTNAGGYNDYNYDGSGAPAGGASTGPSPSSERSLVGSLVDSYGFKENGLIKKTISIVVSGIHHHMVSYYKPDDVLNGKFMTPSETEGIRELPITEELIKRQNFRIPPDSLNTTPGQSYSHNGGMYAGGASWSRRSCRCGRFQLRSWRHHRLQHPFLLPPSPSRCPYYGQGSYYNQQFQPQMPPPIGRPQGYPSHPQGSQSAPGQYPQSYPADYDPAAASGDQRGYVSGYRPFTTALPGISGSNAPTGAAGGAAGAAHASAGGAEQPHHGYYYNQGAPGHPEQGAANGASSAHAQSSQGGAGQGASPSLPPLGGEYSSGAPSNYSAMDPRKLPEGGASQSSTPAGSTPTQAPAPHGPLAAGQRGYGGNYSNPSW</sequence>